<dbReference type="InterPro" id="IPR010653">
    <property type="entry name" value="NlpB/DapX"/>
</dbReference>
<comment type="similarity">
    <text evidence="4">Belongs to the BamC family.</text>
</comment>
<evidence type="ECO:0000256" key="4">
    <source>
        <dbReference type="HAMAP-Rule" id="MF_00924"/>
    </source>
</evidence>
<dbReference type="PIRSF" id="PIRSF026343">
    <property type="entry name" value="NlpB"/>
    <property type="match status" value="1"/>
</dbReference>
<proteinExistence type="inferred from homology"/>
<dbReference type="Proteomes" id="UP000057389">
    <property type="component" value="Unassembled WGS sequence"/>
</dbReference>
<gene>
    <name evidence="4" type="primary">bamC</name>
    <name evidence="5" type="ORF">APQ14_08990</name>
</gene>
<dbReference type="GO" id="GO:0009279">
    <property type="term" value="C:cell outer membrane"/>
    <property type="evidence" value="ECO:0007669"/>
    <property type="project" value="UniProtKB-SubCell"/>
</dbReference>
<dbReference type="GeneID" id="300177771"/>
<accession>A0A120DGB9</accession>
<sequence>MKYSHQLVIGSLAVFVLTACSGSPTQRRQAKDDFEYLETPEFSQWQLPEDAQPQFYPNFDIPSGEFSGGTGREVDIRPPQQVLELIPGARTERQNGEVTLWLLRAEEADRVWQTAVDMLAQRGIGIREQSENEIETDWVTWVSEDEEVEIGSRYSISRFQANNRHGFKINLIDWREGTEEKPVTATNKERYNAFLTNLVMAKYDENLRAEAALKAQELVKRIPISMGADRSGFPVIIARTPYNVLWQRLPSLLPTMGFELEERNQSQGTVKAKYAAPDDEFWEEIGLQPIDLAPGTYTFLFGDLGNRTSINVTDTSGKPVEEELLKSMVPVLAHVADQTKDDNDTNAE</sequence>
<comment type="caution">
    <text evidence="5">The sequence shown here is derived from an EMBL/GenBank/DDBJ whole genome shotgun (WGS) entry which is preliminary data.</text>
</comment>
<evidence type="ECO:0000256" key="1">
    <source>
        <dbReference type="ARBA" id="ARBA00022729"/>
    </source>
</evidence>
<dbReference type="HAMAP" id="MF_00924">
    <property type="entry name" value="OM_assembly_BamC"/>
    <property type="match status" value="1"/>
</dbReference>
<keyword evidence="6" id="KW-1185">Reference proteome</keyword>
<organism evidence="5 6">
    <name type="scientific">Vibrio toranzoniae</name>
    <dbReference type="NCBI Taxonomy" id="1194427"/>
    <lineage>
        <taxon>Bacteria</taxon>
        <taxon>Pseudomonadati</taxon>
        <taxon>Pseudomonadota</taxon>
        <taxon>Gammaproteobacteria</taxon>
        <taxon>Vibrionales</taxon>
        <taxon>Vibrionaceae</taxon>
        <taxon>Vibrio</taxon>
    </lineage>
</organism>
<dbReference type="NCBIfam" id="NF008674">
    <property type="entry name" value="PRK11679.1"/>
    <property type="match status" value="1"/>
</dbReference>
<evidence type="ECO:0000256" key="3">
    <source>
        <dbReference type="ARBA" id="ARBA00023237"/>
    </source>
</evidence>
<dbReference type="Gene3D" id="3.30.530.50">
    <property type="match status" value="1"/>
</dbReference>
<dbReference type="GO" id="GO:0051205">
    <property type="term" value="P:protein insertion into membrane"/>
    <property type="evidence" value="ECO:0007669"/>
    <property type="project" value="UniProtKB-UniRule"/>
</dbReference>
<keyword evidence="2 4" id="KW-0472">Membrane</keyword>
<keyword evidence="4" id="KW-0449">Lipoprotein</keyword>
<dbReference type="RefSeq" id="WP_060468299.1">
    <property type="nucleotide sequence ID" value="NZ_AP025514.1"/>
</dbReference>
<keyword evidence="4" id="KW-0564">Palmitate</keyword>
<dbReference type="GO" id="GO:0043165">
    <property type="term" value="P:Gram-negative-bacterium-type cell outer membrane assembly"/>
    <property type="evidence" value="ECO:0007669"/>
    <property type="project" value="UniProtKB-UniRule"/>
</dbReference>
<dbReference type="PROSITE" id="PS51257">
    <property type="entry name" value="PROKAR_LIPOPROTEIN"/>
    <property type="match status" value="1"/>
</dbReference>
<dbReference type="OrthoDB" id="5686855at2"/>
<dbReference type="EMBL" id="LMXU01000021">
    <property type="protein sequence ID" value="KWU00646.1"/>
    <property type="molecule type" value="Genomic_DNA"/>
</dbReference>
<keyword evidence="3 4" id="KW-0998">Cell outer membrane</keyword>
<dbReference type="AlphaFoldDB" id="A0A120DGB9"/>
<dbReference type="InterPro" id="IPR014524">
    <property type="entry name" value="BamC"/>
</dbReference>
<name>A0A120DGB9_9VIBR</name>
<evidence type="ECO:0000313" key="5">
    <source>
        <dbReference type="EMBL" id="KWU00646.1"/>
    </source>
</evidence>
<dbReference type="Pfam" id="PF06804">
    <property type="entry name" value="Lipoprotein_18"/>
    <property type="match status" value="1"/>
</dbReference>
<evidence type="ECO:0000256" key="2">
    <source>
        <dbReference type="ARBA" id="ARBA00023136"/>
    </source>
</evidence>
<comment type="function">
    <text evidence="4">Part of the outer membrane protein assembly complex, which is involved in assembly and insertion of beta-barrel proteins into the outer membrane.</text>
</comment>
<comment type="subunit">
    <text evidence="4">Part of the Bam complex.</text>
</comment>
<dbReference type="InterPro" id="IPR042268">
    <property type="entry name" value="BamC_C"/>
</dbReference>
<protein>
    <recommendedName>
        <fullName evidence="4">Outer membrane protein assembly factor BamC</fullName>
    </recommendedName>
</protein>
<reference evidence="5 6" key="1">
    <citation type="submission" date="2015-11" db="EMBL/GenBank/DDBJ databases">
        <title>Draft WGS of Vibrio toranzoniae.</title>
        <authorList>
            <person name="Lasa A."/>
            <person name="Romalde J.L."/>
        </authorList>
    </citation>
    <scope>NUCLEOTIDE SEQUENCE [LARGE SCALE GENOMIC DNA]</scope>
    <source>
        <strain evidence="5 6">Vb 10.8</strain>
    </source>
</reference>
<comment type="subcellular location">
    <subcellularLocation>
        <location evidence="4">Cell outer membrane</location>
        <topology evidence="4">Lipid-anchor</topology>
    </subcellularLocation>
</comment>
<dbReference type="Gene3D" id="3.30.310.170">
    <property type="entry name" value="Outer membrane protein assembly factor BamC"/>
    <property type="match status" value="1"/>
</dbReference>
<keyword evidence="1 4" id="KW-0732">Signal</keyword>
<evidence type="ECO:0000313" key="6">
    <source>
        <dbReference type="Proteomes" id="UP000057389"/>
    </source>
</evidence>